<dbReference type="Gene3D" id="2.60.120.590">
    <property type="entry name" value="Alpha-ketoglutarate-dependent dioxygenase AlkB-like"/>
    <property type="match status" value="1"/>
</dbReference>
<keyword evidence="2" id="KW-0560">Oxidoreductase</keyword>
<gene>
    <name evidence="2" type="ORF">PO878_02440</name>
</gene>
<keyword evidence="3" id="KW-1185">Reference proteome</keyword>
<dbReference type="PANTHER" id="PTHR31212:SF4">
    <property type="entry name" value="ALPHA-KETOGLUTARATE-DEPENDENT DIOXYGENASE ALKB HOMOLOG 3"/>
    <property type="match status" value="1"/>
</dbReference>
<dbReference type="GO" id="GO:0006307">
    <property type="term" value="P:DNA alkylation repair"/>
    <property type="evidence" value="ECO:0007669"/>
    <property type="project" value="InterPro"/>
</dbReference>
<name>A0AAE9YAI6_9ACTN</name>
<dbReference type="GO" id="GO:0051213">
    <property type="term" value="F:dioxygenase activity"/>
    <property type="evidence" value="ECO:0007669"/>
    <property type="project" value="UniProtKB-KW"/>
</dbReference>
<dbReference type="InterPro" id="IPR005123">
    <property type="entry name" value="Oxoglu/Fe-dep_dioxygenase_dom"/>
</dbReference>
<reference evidence="2" key="1">
    <citation type="submission" date="2023-01" db="EMBL/GenBank/DDBJ databases">
        <title>The diversity of Class Acidimicrobiia in South China Sea sediment environments and the proposal of Iamia marina sp. nov., a novel species of the genus Iamia.</title>
        <authorList>
            <person name="He Y."/>
            <person name="Tian X."/>
        </authorList>
    </citation>
    <scope>NUCLEOTIDE SEQUENCE</scope>
    <source>
        <strain evidence="2">DSM 19957</strain>
    </source>
</reference>
<accession>A0AAE9YAI6</accession>
<dbReference type="InterPro" id="IPR037151">
    <property type="entry name" value="AlkB-like_sf"/>
</dbReference>
<feature type="domain" description="Fe2OG dioxygenase" evidence="1">
    <location>
        <begin position="101"/>
        <end position="207"/>
    </location>
</feature>
<proteinExistence type="predicted"/>
<dbReference type="RefSeq" id="WP_272737099.1">
    <property type="nucleotide sequence ID" value="NZ_CP116942.1"/>
</dbReference>
<evidence type="ECO:0000259" key="1">
    <source>
        <dbReference type="PROSITE" id="PS51471"/>
    </source>
</evidence>
<evidence type="ECO:0000313" key="2">
    <source>
        <dbReference type="EMBL" id="WCO67578.1"/>
    </source>
</evidence>
<organism evidence="2 3">
    <name type="scientific">Iamia majanohamensis</name>
    <dbReference type="NCBI Taxonomy" id="467976"/>
    <lineage>
        <taxon>Bacteria</taxon>
        <taxon>Bacillati</taxon>
        <taxon>Actinomycetota</taxon>
        <taxon>Acidimicrobiia</taxon>
        <taxon>Acidimicrobiales</taxon>
        <taxon>Iamiaceae</taxon>
        <taxon>Iamia</taxon>
    </lineage>
</organism>
<dbReference type="EMBL" id="CP116942">
    <property type="protein sequence ID" value="WCO67578.1"/>
    <property type="molecule type" value="Genomic_DNA"/>
</dbReference>
<dbReference type="SUPFAM" id="SSF51197">
    <property type="entry name" value="Clavaminate synthase-like"/>
    <property type="match status" value="1"/>
</dbReference>
<keyword evidence="2" id="KW-0223">Dioxygenase</keyword>
<dbReference type="InterPro" id="IPR032854">
    <property type="entry name" value="ALKBH3"/>
</dbReference>
<dbReference type="InterPro" id="IPR027450">
    <property type="entry name" value="AlkB-like"/>
</dbReference>
<dbReference type="Pfam" id="PF13532">
    <property type="entry name" value="2OG-FeII_Oxy_2"/>
    <property type="match status" value="1"/>
</dbReference>
<dbReference type="KEGG" id="ima:PO878_02440"/>
<dbReference type="Proteomes" id="UP001216390">
    <property type="component" value="Chromosome"/>
</dbReference>
<protein>
    <submittedName>
        <fullName evidence="2">Alpha-ketoglutarate-dependent dioxygenase AlkB</fullName>
    </submittedName>
</protein>
<dbReference type="AlphaFoldDB" id="A0AAE9YAI6"/>
<evidence type="ECO:0000313" key="3">
    <source>
        <dbReference type="Proteomes" id="UP001216390"/>
    </source>
</evidence>
<sequence>MAADDDRATQEAGLSPSVTFARTWLDRRSWVDVARGAVTGADRVAEALIDGLAWDGDGGRVFRYDHWVDVPRLGSGYPLDRPPHPVLHEVHRALQHRYGVRFAAPSVAWYRDERDSVAFHRDRDMQWLDDTRIALLVVGARRPFLVRPRAHRHAHELPDHGATVDLAPGDGDLLVMGGGCQAGWEHSVPKLTHRVGPRLSVQWRWTSRTGRQERGGSYSKPLHFSRP</sequence>
<dbReference type="PANTHER" id="PTHR31212">
    <property type="entry name" value="ALPHA-KETOGLUTARATE-DEPENDENT DIOXYGENASE ALKB HOMOLOG 3"/>
    <property type="match status" value="1"/>
</dbReference>
<dbReference type="PROSITE" id="PS51471">
    <property type="entry name" value="FE2OG_OXY"/>
    <property type="match status" value="1"/>
</dbReference>